<reference evidence="1 2" key="1">
    <citation type="journal article" date="2014" name="PLoS ONE">
        <title>Novel Giant Siphovirus from Bacillus anthracis Features Unusual Genome Characteristics.</title>
        <authorList>
            <person name="Ganz H.H."/>
            <person name="Law C."/>
            <person name="Schmuki M."/>
            <person name="Eichenseher F."/>
            <person name="Calendar R."/>
            <person name="Loessner M.J."/>
            <person name="Getz W.M."/>
            <person name="Korlach J."/>
            <person name="Beyer W."/>
            <person name="Klumpp J."/>
        </authorList>
    </citation>
    <scope>NUCLEOTIDE SEQUENCE [LARGE SCALE GENOMIC DNA]</scope>
</reference>
<dbReference type="EMBL" id="KC481682">
    <property type="protein sequence ID" value="AGI11974.1"/>
    <property type="molecule type" value="Genomic_DNA"/>
</dbReference>
<dbReference type="Proteomes" id="UP000017661">
    <property type="component" value="Segment"/>
</dbReference>
<evidence type="ECO:0000313" key="1">
    <source>
        <dbReference type="EMBL" id="AGI11974.1"/>
    </source>
</evidence>
<organism evidence="1 2">
    <name type="scientific">Bacillus phage vB_BanS-Tsamsa</name>
    <dbReference type="NCBI Taxonomy" id="1308863"/>
    <lineage>
        <taxon>Viruses</taxon>
        <taxon>Duplodnaviria</taxon>
        <taxon>Heunggongvirae</taxon>
        <taxon>Uroviricota</taxon>
        <taxon>Caudoviricetes</taxon>
        <taxon>Joanripponvirinae</taxon>
        <taxon>Tsamsavirus</taxon>
        <taxon>Tsamsavirus tsamsa</taxon>
    </lineage>
</organism>
<accession>U5JA94</accession>
<sequence length="50" mass="5948">MKIIKKIICYFKGHKTGFYVHDFGEQEGLYGERYKDTMYCKRCGYGDLRG</sequence>
<dbReference type="RefSeq" id="YP_008873280.1">
    <property type="nucleotide sequence ID" value="NC_023007.1"/>
</dbReference>
<dbReference type="GeneID" id="17825168"/>
<dbReference type="KEGG" id="vg:17825168"/>
<name>U5JA94_9CAUD</name>
<proteinExistence type="predicted"/>
<protein>
    <submittedName>
        <fullName evidence="1">Uncharacterized protein</fullName>
    </submittedName>
</protein>
<keyword evidence="2" id="KW-1185">Reference proteome</keyword>
<evidence type="ECO:0000313" key="2">
    <source>
        <dbReference type="Proteomes" id="UP000017661"/>
    </source>
</evidence>